<evidence type="ECO:0000313" key="4">
    <source>
        <dbReference type="Proteomes" id="UP000735302"/>
    </source>
</evidence>
<keyword evidence="4" id="KW-1185">Reference proteome</keyword>
<dbReference type="SUPFAM" id="SSF54506">
    <property type="entry name" value="Diaminopimelate epimerase-like"/>
    <property type="match status" value="1"/>
</dbReference>
<evidence type="ECO:0000313" key="3">
    <source>
        <dbReference type="EMBL" id="GFO25743.1"/>
    </source>
</evidence>
<dbReference type="AlphaFoldDB" id="A0AAV4C2W2"/>
<comment type="similarity">
    <text evidence="1">Belongs to the PhzF family.</text>
</comment>
<dbReference type="GO" id="GO:0016853">
    <property type="term" value="F:isomerase activity"/>
    <property type="evidence" value="ECO:0007669"/>
    <property type="project" value="UniProtKB-KW"/>
</dbReference>
<organism evidence="3 4">
    <name type="scientific">Plakobranchus ocellatus</name>
    <dbReference type="NCBI Taxonomy" id="259542"/>
    <lineage>
        <taxon>Eukaryota</taxon>
        <taxon>Metazoa</taxon>
        <taxon>Spiralia</taxon>
        <taxon>Lophotrochozoa</taxon>
        <taxon>Mollusca</taxon>
        <taxon>Gastropoda</taxon>
        <taxon>Heterobranchia</taxon>
        <taxon>Euthyneura</taxon>
        <taxon>Panpulmonata</taxon>
        <taxon>Sacoglossa</taxon>
        <taxon>Placobranchoidea</taxon>
        <taxon>Plakobranchidae</taxon>
        <taxon>Plakobranchus</taxon>
    </lineage>
</organism>
<dbReference type="Pfam" id="PF02567">
    <property type="entry name" value="PhzC-PhzF"/>
    <property type="match status" value="1"/>
</dbReference>
<dbReference type="Gene3D" id="3.10.310.10">
    <property type="entry name" value="Diaminopimelate Epimerase, Chain A, domain 1"/>
    <property type="match status" value="1"/>
</dbReference>
<evidence type="ECO:0000256" key="2">
    <source>
        <dbReference type="ARBA" id="ARBA00023235"/>
    </source>
</evidence>
<dbReference type="PANTHER" id="PTHR13774">
    <property type="entry name" value="PHENAZINE BIOSYNTHESIS PROTEIN"/>
    <property type="match status" value="1"/>
</dbReference>
<accession>A0AAV4C2W2</accession>
<dbReference type="Proteomes" id="UP000735302">
    <property type="component" value="Unassembled WGS sequence"/>
</dbReference>
<reference evidence="3 4" key="1">
    <citation type="journal article" date="2021" name="Elife">
        <title>Chloroplast acquisition without the gene transfer in kleptoplastic sea slugs, Plakobranchus ocellatus.</title>
        <authorList>
            <person name="Maeda T."/>
            <person name="Takahashi S."/>
            <person name="Yoshida T."/>
            <person name="Shimamura S."/>
            <person name="Takaki Y."/>
            <person name="Nagai Y."/>
            <person name="Toyoda A."/>
            <person name="Suzuki Y."/>
            <person name="Arimoto A."/>
            <person name="Ishii H."/>
            <person name="Satoh N."/>
            <person name="Nishiyama T."/>
            <person name="Hasebe M."/>
            <person name="Maruyama T."/>
            <person name="Minagawa J."/>
            <person name="Obokata J."/>
            <person name="Shigenobu S."/>
        </authorList>
    </citation>
    <scope>NUCLEOTIDE SEQUENCE [LARGE SCALE GENOMIC DNA]</scope>
</reference>
<dbReference type="EMBL" id="BLXT01005772">
    <property type="protein sequence ID" value="GFO25743.1"/>
    <property type="molecule type" value="Genomic_DNA"/>
</dbReference>
<protein>
    <submittedName>
        <fullName evidence="3">Phenazine biosynthesis-like domain-containing protein</fullName>
    </submittedName>
</protein>
<comment type="caution">
    <text evidence="3">The sequence shown here is derived from an EMBL/GenBank/DDBJ whole genome shotgun (WGS) entry which is preliminary data.</text>
</comment>
<dbReference type="PANTHER" id="PTHR13774:SF17">
    <property type="entry name" value="PHENAZINE BIOSYNTHESIS-LIKE DOMAIN-CONTAINING PROTEIN"/>
    <property type="match status" value="1"/>
</dbReference>
<evidence type="ECO:0000256" key="1">
    <source>
        <dbReference type="ARBA" id="ARBA00008270"/>
    </source>
</evidence>
<dbReference type="InterPro" id="IPR003719">
    <property type="entry name" value="Phenazine_PhzF-like"/>
</dbReference>
<keyword evidence="2" id="KW-0413">Isomerase</keyword>
<name>A0AAV4C2W2_9GAST</name>
<sequence length="106" mass="11793">MEHTGLVKGVGLTVKGSQTNGCVDGDGKVYDFVSRYFAPWMGIPEDPVTGSWHTVSAYYWSQRLKKTGVYARQCSRRGGDLWIDLQDDRVTISGKAVINLEGIFTF</sequence>
<dbReference type="GO" id="GO:0005737">
    <property type="term" value="C:cytoplasm"/>
    <property type="evidence" value="ECO:0007669"/>
    <property type="project" value="TreeGrafter"/>
</dbReference>
<proteinExistence type="inferred from homology"/>
<gene>
    <name evidence="3" type="ORF">PoB_005224800</name>
</gene>